<reference evidence="1 2" key="1">
    <citation type="submission" date="2023-01" db="EMBL/GenBank/DDBJ databases">
        <title>Novel species of the genus Vogesella isolated from rivers.</title>
        <authorList>
            <person name="Lu H."/>
        </authorList>
    </citation>
    <scope>NUCLEOTIDE SEQUENCE [LARGE SCALE GENOMIC DNA]</scope>
    <source>
        <strain evidence="1 2">DC21W</strain>
    </source>
</reference>
<keyword evidence="2" id="KW-1185">Reference proteome</keyword>
<dbReference type="RefSeq" id="WP_272753278.1">
    <property type="nucleotide sequence ID" value="NZ_JAQQLF010000031.1"/>
</dbReference>
<protein>
    <submittedName>
        <fullName evidence="1">Uncharacterized protein</fullName>
    </submittedName>
</protein>
<dbReference type="Proteomes" id="UP001219956">
    <property type="component" value="Unassembled WGS sequence"/>
</dbReference>
<proteinExistence type="predicted"/>
<gene>
    <name evidence="1" type="ORF">PQU95_17970</name>
</gene>
<comment type="caution">
    <text evidence="1">The sequence shown here is derived from an EMBL/GenBank/DDBJ whole genome shotgun (WGS) entry which is preliminary data.</text>
</comment>
<organism evidence="1 2">
    <name type="scientific">Vogesella aquatica</name>
    <dbReference type="NCBI Taxonomy" id="2984206"/>
    <lineage>
        <taxon>Bacteria</taxon>
        <taxon>Pseudomonadati</taxon>
        <taxon>Pseudomonadota</taxon>
        <taxon>Betaproteobacteria</taxon>
        <taxon>Neisseriales</taxon>
        <taxon>Chromobacteriaceae</taxon>
        <taxon>Vogesella</taxon>
    </lineage>
</organism>
<evidence type="ECO:0000313" key="1">
    <source>
        <dbReference type="EMBL" id="MDC7719093.1"/>
    </source>
</evidence>
<sequence>MFRPLQKQAMTLLGKLKYFSKPPIIVYDPSSYKVKGADVRELLGVLQPGDILLRAYDGYLDSWFIRSSRPLGKGARRRGVFTHAALYVGRLGPEHRARAAADISGYAWDKDRRIPPEQLPQHRKAMREHFFDGVLKPDQAGNWPDNAMVIHAMAEGVQMEDILSFCRCDYLQVLRLPAQFQGVPHAELPPVFRLQADSEEARLAGSLLADQCLQREDATRLACAAALGKLGAEYDFACNDVKAFQSFSCAELVFYCYRAVGQWLDMRPRLHGFLGLWPRRLTVTPDDFTETRLETVWQSRSLRAQACLSEELVRQHSLRHLAEVFGVPETSLSLAVRFDELAADPVSDFKRNQFDIVDDDIRDVADKRILKEMAQGKLVIQTVGDYCDHMVRCSRIHPEEVSFVLRLPR</sequence>
<accession>A0ABT5J2N3</accession>
<name>A0ABT5J2N3_9NEIS</name>
<dbReference type="Gene3D" id="3.90.1720.10">
    <property type="entry name" value="endopeptidase domain like (from Nostoc punctiforme)"/>
    <property type="match status" value="1"/>
</dbReference>
<dbReference type="EMBL" id="JAQQLF010000031">
    <property type="protein sequence ID" value="MDC7719093.1"/>
    <property type="molecule type" value="Genomic_DNA"/>
</dbReference>
<evidence type="ECO:0000313" key="2">
    <source>
        <dbReference type="Proteomes" id="UP001219956"/>
    </source>
</evidence>